<dbReference type="SUPFAM" id="SSF51735">
    <property type="entry name" value="NAD(P)-binding Rossmann-fold domains"/>
    <property type="match status" value="1"/>
</dbReference>
<organism evidence="9 10">
    <name type="scientific">Merismopedia glauca CCAP 1448/3</name>
    <dbReference type="NCBI Taxonomy" id="1296344"/>
    <lineage>
        <taxon>Bacteria</taxon>
        <taxon>Bacillati</taxon>
        <taxon>Cyanobacteriota</taxon>
        <taxon>Cyanophyceae</taxon>
        <taxon>Synechococcales</taxon>
        <taxon>Merismopediaceae</taxon>
        <taxon>Merismopedia</taxon>
    </lineage>
</organism>
<dbReference type="InterPro" id="IPR013154">
    <property type="entry name" value="ADH-like_N"/>
</dbReference>
<evidence type="ECO:0000256" key="2">
    <source>
        <dbReference type="ARBA" id="ARBA00008072"/>
    </source>
</evidence>
<keyword evidence="5 7" id="KW-0862">Zinc</keyword>
<dbReference type="PANTHER" id="PTHR42940:SF7">
    <property type="entry name" value="ALCOHOL DEHYDROGENASE-LIKE N-TERMINAL DOMAIN-CONTAINING PROTEIN"/>
    <property type="match status" value="1"/>
</dbReference>
<name>A0A2T1C5S8_9CYAN</name>
<sequence length="346" mass="36579">MRKTYKALQVSASGELELIEKKVQPPSSKQVLIEVEACGMCGADISDIDIAASSDVPRVPGHEVVGRIAAKGEDVPNCWKIGQRVGVGRLGGHCHECIQCRKGQFHLCTNQLYVGATCEGGYAEMMLVLHTGLIAIPDELSSEEAAPILCAGLATFNALKKSSAQAGDGVAILGIGGLGHMAVQYARKMGFKVIAIGRGEHDVKDLRHLGAHLFIDAGRTDSIDQLKSAGGVQAIISTVPTASDVAPFLSTLSPQGKVILLGAGKATLEISPGGLVGGERCVEGSFTGTPYETERALDFSVLFEVIPKVETTPMYLANEALAKLRAGKVNYRMVLIMRKELHADCS</sequence>
<evidence type="ECO:0000256" key="5">
    <source>
        <dbReference type="ARBA" id="ARBA00022833"/>
    </source>
</evidence>
<evidence type="ECO:0000256" key="1">
    <source>
        <dbReference type="ARBA" id="ARBA00001947"/>
    </source>
</evidence>
<dbReference type="Gene3D" id="3.90.180.10">
    <property type="entry name" value="Medium-chain alcohol dehydrogenases, catalytic domain"/>
    <property type="match status" value="1"/>
</dbReference>
<dbReference type="SMART" id="SM00829">
    <property type="entry name" value="PKS_ER"/>
    <property type="match status" value="1"/>
</dbReference>
<evidence type="ECO:0000256" key="4">
    <source>
        <dbReference type="ARBA" id="ARBA00022723"/>
    </source>
</evidence>
<proteinExistence type="inferred from homology"/>
<dbReference type="PROSITE" id="PS00059">
    <property type="entry name" value="ADH_ZINC"/>
    <property type="match status" value="1"/>
</dbReference>
<dbReference type="InterPro" id="IPR036291">
    <property type="entry name" value="NAD(P)-bd_dom_sf"/>
</dbReference>
<dbReference type="GO" id="GO:0005737">
    <property type="term" value="C:cytoplasm"/>
    <property type="evidence" value="ECO:0007669"/>
    <property type="project" value="TreeGrafter"/>
</dbReference>
<keyword evidence="10" id="KW-1185">Reference proteome</keyword>
<dbReference type="GO" id="GO:0004022">
    <property type="term" value="F:alcohol dehydrogenase (NAD+) activity"/>
    <property type="evidence" value="ECO:0007669"/>
    <property type="project" value="UniProtKB-EC"/>
</dbReference>
<dbReference type="InterPro" id="IPR011032">
    <property type="entry name" value="GroES-like_sf"/>
</dbReference>
<gene>
    <name evidence="9" type="ORF">C7B64_07735</name>
</gene>
<evidence type="ECO:0000256" key="6">
    <source>
        <dbReference type="ARBA" id="ARBA00023002"/>
    </source>
</evidence>
<reference evidence="9 10" key="1">
    <citation type="submission" date="2018-02" db="EMBL/GenBank/DDBJ databases">
        <authorList>
            <person name="Cohen D.B."/>
            <person name="Kent A.D."/>
        </authorList>
    </citation>
    <scope>NUCLEOTIDE SEQUENCE [LARGE SCALE GENOMIC DNA]</scope>
    <source>
        <strain evidence="9 10">CCAP 1448/3</strain>
    </source>
</reference>
<dbReference type="EC" id="1.1.1.1" evidence="3"/>
<dbReference type="Gene3D" id="3.40.50.720">
    <property type="entry name" value="NAD(P)-binding Rossmann-like Domain"/>
    <property type="match status" value="1"/>
</dbReference>
<dbReference type="OrthoDB" id="9770526at2"/>
<dbReference type="PANTHER" id="PTHR42940">
    <property type="entry name" value="ALCOHOL DEHYDROGENASE 1-RELATED"/>
    <property type="match status" value="1"/>
</dbReference>
<dbReference type="EMBL" id="PVWJ01000028">
    <property type="protein sequence ID" value="PSB03619.1"/>
    <property type="molecule type" value="Genomic_DNA"/>
</dbReference>
<accession>A0A2T1C5S8</accession>
<dbReference type="GO" id="GO:0008270">
    <property type="term" value="F:zinc ion binding"/>
    <property type="evidence" value="ECO:0007669"/>
    <property type="project" value="InterPro"/>
</dbReference>
<reference evidence="9 10" key="2">
    <citation type="submission" date="2018-03" db="EMBL/GenBank/DDBJ databases">
        <title>The ancient ancestry and fast evolution of plastids.</title>
        <authorList>
            <person name="Moore K.R."/>
            <person name="Magnabosco C."/>
            <person name="Momper L."/>
            <person name="Gold D.A."/>
            <person name="Bosak T."/>
            <person name="Fournier G.P."/>
        </authorList>
    </citation>
    <scope>NUCLEOTIDE SEQUENCE [LARGE SCALE GENOMIC DNA]</scope>
    <source>
        <strain evidence="9 10">CCAP 1448/3</strain>
    </source>
</reference>
<comment type="caution">
    <text evidence="9">The sequence shown here is derived from an EMBL/GenBank/DDBJ whole genome shotgun (WGS) entry which is preliminary data.</text>
</comment>
<comment type="similarity">
    <text evidence="2 7">Belongs to the zinc-containing alcohol dehydrogenase family.</text>
</comment>
<dbReference type="SUPFAM" id="SSF50129">
    <property type="entry name" value="GroES-like"/>
    <property type="match status" value="1"/>
</dbReference>
<dbReference type="InterPro" id="IPR020843">
    <property type="entry name" value="ER"/>
</dbReference>
<dbReference type="InterPro" id="IPR002328">
    <property type="entry name" value="ADH_Zn_CS"/>
</dbReference>
<dbReference type="Pfam" id="PF08240">
    <property type="entry name" value="ADH_N"/>
    <property type="match status" value="1"/>
</dbReference>
<dbReference type="Pfam" id="PF00107">
    <property type="entry name" value="ADH_zinc_N"/>
    <property type="match status" value="1"/>
</dbReference>
<comment type="cofactor">
    <cofactor evidence="1 7">
        <name>Zn(2+)</name>
        <dbReference type="ChEBI" id="CHEBI:29105"/>
    </cofactor>
</comment>
<dbReference type="Proteomes" id="UP000238762">
    <property type="component" value="Unassembled WGS sequence"/>
</dbReference>
<keyword evidence="4 7" id="KW-0479">Metal-binding</keyword>
<keyword evidence="6" id="KW-0560">Oxidoreductase</keyword>
<dbReference type="InterPro" id="IPR013149">
    <property type="entry name" value="ADH-like_C"/>
</dbReference>
<evidence type="ECO:0000259" key="8">
    <source>
        <dbReference type="SMART" id="SM00829"/>
    </source>
</evidence>
<evidence type="ECO:0000313" key="10">
    <source>
        <dbReference type="Proteomes" id="UP000238762"/>
    </source>
</evidence>
<protein>
    <recommendedName>
        <fullName evidence="3">alcohol dehydrogenase</fullName>
        <ecNumber evidence="3">1.1.1.1</ecNumber>
    </recommendedName>
</protein>
<evidence type="ECO:0000256" key="7">
    <source>
        <dbReference type="RuleBase" id="RU361277"/>
    </source>
</evidence>
<evidence type="ECO:0000256" key="3">
    <source>
        <dbReference type="ARBA" id="ARBA00013190"/>
    </source>
</evidence>
<evidence type="ECO:0000313" key="9">
    <source>
        <dbReference type="EMBL" id="PSB03619.1"/>
    </source>
</evidence>
<feature type="domain" description="Enoyl reductase (ER)" evidence="8">
    <location>
        <begin position="11"/>
        <end position="335"/>
    </location>
</feature>
<dbReference type="AlphaFoldDB" id="A0A2T1C5S8"/>
<dbReference type="RefSeq" id="WP_106288062.1">
    <property type="nucleotide sequence ID" value="NZ_CAWNTC010000249.1"/>
</dbReference>